<dbReference type="Proteomes" id="UP000722125">
    <property type="component" value="Unassembled WGS sequence"/>
</dbReference>
<protein>
    <submittedName>
        <fullName evidence="1">DUF3892 domain-containing protein</fullName>
    </submittedName>
</protein>
<accession>A0ABS5U237</accession>
<evidence type="ECO:0000313" key="1">
    <source>
        <dbReference type="EMBL" id="MBT0995458.1"/>
    </source>
</evidence>
<name>A0ABS5U237_9CELL</name>
<dbReference type="EMBL" id="JAHBOH010000002">
    <property type="protein sequence ID" value="MBT0995458.1"/>
    <property type="molecule type" value="Genomic_DNA"/>
</dbReference>
<gene>
    <name evidence="1" type="ORF">KIN34_14315</name>
</gene>
<reference evidence="1 2" key="1">
    <citation type="submission" date="2021-05" db="EMBL/GenBank/DDBJ databases">
        <title>Description of Cellulomonas sp. DKR-3 sp. nov.</title>
        <authorList>
            <person name="Dahal R.H."/>
            <person name="Chaudhary D.K."/>
        </authorList>
    </citation>
    <scope>NUCLEOTIDE SEQUENCE [LARGE SCALE GENOMIC DNA]</scope>
    <source>
        <strain evidence="1 2">DKR-3</strain>
    </source>
</reference>
<dbReference type="RefSeq" id="WP_214352426.1">
    <property type="nucleotide sequence ID" value="NZ_JAHBOH010000002.1"/>
</dbReference>
<sequence length="88" mass="9805">MNTFQVTHVSKDHNGDITAIGRKGGPGDNGWRLSTSEAIARIQRKQEGYYVLLPQRAEIIVKQGVYRPYLATTADTTTKNNLDSLPLF</sequence>
<dbReference type="InterPro" id="IPR024997">
    <property type="entry name" value="DUF3892"/>
</dbReference>
<proteinExistence type="predicted"/>
<evidence type="ECO:0000313" key="2">
    <source>
        <dbReference type="Proteomes" id="UP000722125"/>
    </source>
</evidence>
<organism evidence="1 2">
    <name type="scientific">Cellulomonas fulva</name>
    <dbReference type="NCBI Taxonomy" id="2835530"/>
    <lineage>
        <taxon>Bacteria</taxon>
        <taxon>Bacillati</taxon>
        <taxon>Actinomycetota</taxon>
        <taxon>Actinomycetes</taxon>
        <taxon>Micrococcales</taxon>
        <taxon>Cellulomonadaceae</taxon>
        <taxon>Cellulomonas</taxon>
    </lineage>
</organism>
<keyword evidence="2" id="KW-1185">Reference proteome</keyword>
<dbReference type="Pfam" id="PF13031">
    <property type="entry name" value="DUF3892"/>
    <property type="match status" value="1"/>
</dbReference>
<comment type="caution">
    <text evidence="1">The sequence shown here is derived from an EMBL/GenBank/DDBJ whole genome shotgun (WGS) entry which is preliminary data.</text>
</comment>